<keyword evidence="5" id="KW-0503">Monooxygenase</keyword>
<evidence type="ECO:0000256" key="4">
    <source>
        <dbReference type="ARBA" id="ARBA00023002"/>
    </source>
</evidence>
<evidence type="ECO:0000256" key="5">
    <source>
        <dbReference type="ARBA" id="ARBA00023033"/>
    </source>
</evidence>
<dbReference type="Gene3D" id="3.50.50.60">
    <property type="entry name" value="FAD/NAD(P)-binding domain"/>
    <property type="match status" value="2"/>
</dbReference>
<feature type="region of interest" description="Disordered" evidence="6">
    <location>
        <begin position="678"/>
        <end position="697"/>
    </location>
</feature>
<dbReference type="Pfam" id="PF01494">
    <property type="entry name" value="FAD_binding_3"/>
    <property type="match status" value="2"/>
</dbReference>
<dbReference type="InterPro" id="IPR002938">
    <property type="entry name" value="FAD-bd"/>
</dbReference>
<evidence type="ECO:0000256" key="6">
    <source>
        <dbReference type="SAM" id="MobiDB-lite"/>
    </source>
</evidence>
<evidence type="ECO:0000313" key="10">
    <source>
        <dbReference type="Proteomes" id="UP000738325"/>
    </source>
</evidence>
<keyword evidence="7" id="KW-0812">Transmembrane</keyword>
<feature type="transmembrane region" description="Helical" evidence="7">
    <location>
        <begin position="7"/>
        <end position="26"/>
    </location>
</feature>
<organism evidence="9 10">
    <name type="scientific">Dissophora globulifera</name>
    <dbReference type="NCBI Taxonomy" id="979702"/>
    <lineage>
        <taxon>Eukaryota</taxon>
        <taxon>Fungi</taxon>
        <taxon>Fungi incertae sedis</taxon>
        <taxon>Mucoromycota</taxon>
        <taxon>Mortierellomycotina</taxon>
        <taxon>Mortierellomycetes</taxon>
        <taxon>Mortierellales</taxon>
        <taxon>Mortierellaceae</taxon>
        <taxon>Dissophora</taxon>
    </lineage>
</organism>
<dbReference type="OrthoDB" id="655030at2759"/>
<feature type="region of interest" description="Disordered" evidence="6">
    <location>
        <begin position="577"/>
        <end position="632"/>
    </location>
</feature>
<feature type="region of interest" description="Disordered" evidence="6">
    <location>
        <begin position="808"/>
        <end position="831"/>
    </location>
</feature>
<sequence length="831" mass="92662">MEHKLPKIHVLIVGGGIGGLMLSLMLERAGIDYQILERSPEHRPFGSAISFNSTVLRLFEQLGLLEDLYKISKRAGSLLLVKEDQDTEGRVDLEHFRERYGYNDVVVGRPDLLEMLVRHIPRAKLLMGKRVLSTSQTEHGVLVRCSDSSMYQGDILVGADGAYSSIRQLMHKRLKETGLLPRADSERLKFDQYCVVGITDELSPDKYPVLQKDICELYGVIGKKQPYTMWLIPITGNRFAWSIGGRILDSEVGREDVRSFSFAEWRPEIATDICDLVRDYALPNFKAPFKSGDGYKNSSPMGTHNHDEHPIGDTASFCDNESCHSEVPSEGNISSRASSIFAGFRSTSLIAVARSRASSIWRSSIFSPSNESVNLMQNPQGASTATATKDAVLEHANRYKPLPATPGTVGEIIDATNKDRISKVMLESKMFKVWHHERTVLLGDACHKLLPFDGQGASQAILDGISLANALYDMKTSSIEDITKAFKRYANERIPVARDAVARSHSFGKLFNINSRLSDLVRKLSFTRVPAWILKLATGKQLLHRPQLAYLPMAPDHGSAKAYRQEYSPRYLTQLAREKQAARDKPKKTPKDYSRKKSSRSAAPPPLPLKAPPRHHPTVYMDYQPDTRKNYPSLPSPSFSVSFSQYSSSASSLYSLASSQGVDDLSYHQSSLSLTPRTICHSDVSSGNRSRSVSSPIKFLDDTGSTLHSSNRIYNSQALPPLPQDSASSRSPMVATQPRTHDRKANHTVPAPSQYPLPHKRTKSLQHEHSLAREILALEQTTAMMKERVRLREQRSWDQIRNVSMSTMTGAAALPPRPPVINQGGHQRPQQ</sequence>
<dbReference type="AlphaFoldDB" id="A0A9P6R5Q3"/>
<keyword evidence="7" id="KW-0472">Membrane</keyword>
<comment type="caution">
    <text evidence="9">The sequence shown here is derived from an EMBL/GenBank/DDBJ whole genome shotgun (WGS) entry which is preliminary data.</text>
</comment>
<dbReference type="GO" id="GO:0071949">
    <property type="term" value="F:FAD binding"/>
    <property type="evidence" value="ECO:0007669"/>
    <property type="project" value="InterPro"/>
</dbReference>
<gene>
    <name evidence="9" type="ORF">BGZ99_009020</name>
</gene>
<name>A0A9P6R5Q3_9FUNG</name>
<keyword evidence="7" id="KW-1133">Transmembrane helix</keyword>
<keyword evidence="2" id="KW-0285">Flavoprotein</keyword>
<dbReference type="PRINTS" id="PR00420">
    <property type="entry name" value="RNGMNOXGNASE"/>
</dbReference>
<dbReference type="GO" id="GO:0004497">
    <property type="term" value="F:monooxygenase activity"/>
    <property type="evidence" value="ECO:0007669"/>
    <property type="project" value="UniProtKB-KW"/>
</dbReference>
<dbReference type="PANTHER" id="PTHR13789:SF309">
    <property type="entry name" value="PUTATIVE (AFU_ORTHOLOGUE AFUA_6G14510)-RELATED"/>
    <property type="match status" value="1"/>
</dbReference>
<comment type="similarity">
    <text evidence="1">Belongs to the paxM FAD-dependent monooxygenase family.</text>
</comment>
<evidence type="ECO:0000256" key="7">
    <source>
        <dbReference type="SAM" id="Phobius"/>
    </source>
</evidence>
<feature type="compositionally biased region" description="Basic and acidic residues" evidence="6">
    <location>
        <begin position="577"/>
        <end position="595"/>
    </location>
</feature>
<feature type="domain" description="FAD-binding" evidence="8">
    <location>
        <begin position="8"/>
        <end position="178"/>
    </location>
</feature>
<keyword evidence="10" id="KW-1185">Reference proteome</keyword>
<keyword evidence="3" id="KW-0274">FAD</keyword>
<proteinExistence type="inferred from homology"/>
<dbReference type="SUPFAM" id="SSF51905">
    <property type="entry name" value="FAD/NAD(P)-binding domain"/>
    <property type="match status" value="1"/>
</dbReference>
<feature type="domain" description="FAD-binding" evidence="8">
    <location>
        <begin position="417"/>
        <end position="504"/>
    </location>
</feature>
<dbReference type="InterPro" id="IPR050493">
    <property type="entry name" value="FAD-dep_Monooxygenase_BioMet"/>
</dbReference>
<feature type="region of interest" description="Disordered" evidence="6">
    <location>
        <begin position="714"/>
        <end position="759"/>
    </location>
</feature>
<dbReference type="InterPro" id="IPR036188">
    <property type="entry name" value="FAD/NAD-bd_sf"/>
</dbReference>
<dbReference type="EMBL" id="JAAAIP010000734">
    <property type="protein sequence ID" value="KAG0313217.1"/>
    <property type="molecule type" value="Genomic_DNA"/>
</dbReference>
<evidence type="ECO:0000259" key="8">
    <source>
        <dbReference type="Pfam" id="PF01494"/>
    </source>
</evidence>
<dbReference type="PANTHER" id="PTHR13789">
    <property type="entry name" value="MONOOXYGENASE"/>
    <property type="match status" value="1"/>
</dbReference>
<keyword evidence="4" id="KW-0560">Oxidoreductase</keyword>
<evidence type="ECO:0000256" key="3">
    <source>
        <dbReference type="ARBA" id="ARBA00022827"/>
    </source>
</evidence>
<dbReference type="Proteomes" id="UP000738325">
    <property type="component" value="Unassembled WGS sequence"/>
</dbReference>
<reference evidence="9" key="1">
    <citation type="journal article" date="2020" name="Fungal Divers.">
        <title>Resolving the Mortierellaceae phylogeny through synthesis of multi-gene phylogenetics and phylogenomics.</title>
        <authorList>
            <person name="Vandepol N."/>
            <person name="Liber J."/>
            <person name="Desiro A."/>
            <person name="Na H."/>
            <person name="Kennedy M."/>
            <person name="Barry K."/>
            <person name="Grigoriev I.V."/>
            <person name="Miller A.N."/>
            <person name="O'Donnell K."/>
            <person name="Stajich J.E."/>
            <person name="Bonito G."/>
        </authorList>
    </citation>
    <scope>NUCLEOTIDE SEQUENCE</scope>
    <source>
        <strain evidence="9">REB-010B</strain>
    </source>
</reference>
<evidence type="ECO:0000256" key="2">
    <source>
        <dbReference type="ARBA" id="ARBA00022630"/>
    </source>
</evidence>
<accession>A0A9P6R5Q3</accession>
<protein>
    <recommendedName>
        <fullName evidence="8">FAD-binding domain-containing protein</fullName>
    </recommendedName>
</protein>
<feature type="compositionally biased region" description="Low complexity" evidence="6">
    <location>
        <begin position="682"/>
        <end position="695"/>
    </location>
</feature>
<evidence type="ECO:0000256" key="1">
    <source>
        <dbReference type="ARBA" id="ARBA00007992"/>
    </source>
</evidence>
<evidence type="ECO:0000313" key="9">
    <source>
        <dbReference type="EMBL" id="KAG0313217.1"/>
    </source>
</evidence>